<dbReference type="GO" id="GO:0046872">
    <property type="term" value="F:metal ion binding"/>
    <property type="evidence" value="ECO:0007669"/>
    <property type="project" value="UniProtKB-KW"/>
</dbReference>
<dbReference type="InterPro" id="IPR013427">
    <property type="entry name" value="Haem-bd_dom_put"/>
</dbReference>
<dbReference type="KEGG" id="rml:FF011L_31710"/>
<dbReference type="InterPro" id="IPR011041">
    <property type="entry name" value="Quinoprot_gluc/sorb_DH_b-prop"/>
</dbReference>
<dbReference type="NCBIfam" id="TIGR02603">
    <property type="entry name" value="CxxCH_TIGR02603"/>
    <property type="match status" value="1"/>
</dbReference>
<dbReference type="AlphaFoldDB" id="A0A517MHP0"/>
<dbReference type="InterPro" id="IPR011989">
    <property type="entry name" value="ARM-like"/>
</dbReference>
<dbReference type="SUPFAM" id="SSF50952">
    <property type="entry name" value="Soluble quinoprotein glucose dehydrogenase"/>
    <property type="match status" value="1"/>
</dbReference>
<dbReference type="Gene3D" id="2.120.10.30">
    <property type="entry name" value="TolB, C-terminal domain"/>
    <property type="match status" value="1"/>
</dbReference>
<evidence type="ECO:0000256" key="5">
    <source>
        <dbReference type="SAM" id="MobiDB-lite"/>
    </source>
</evidence>
<feature type="region of interest" description="Disordered" evidence="5">
    <location>
        <begin position="420"/>
        <end position="440"/>
    </location>
</feature>
<dbReference type="InterPro" id="IPR011042">
    <property type="entry name" value="6-blade_b-propeller_TolB-like"/>
</dbReference>
<dbReference type="SUPFAM" id="SSF46626">
    <property type="entry name" value="Cytochrome c"/>
    <property type="match status" value="1"/>
</dbReference>
<keyword evidence="2 4" id="KW-0479">Metal-binding</keyword>
<dbReference type="PROSITE" id="PS51007">
    <property type="entry name" value="CYTC"/>
    <property type="match status" value="1"/>
</dbReference>
<proteinExistence type="predicted"/>
<dbReference type="GO" id="GO:0009055">
    <property type="term" value="F:electron transfer activity"/>
    <property type="evidence" value="ECO:0007669"/>
    <property type="project" value="InterPro"/>
</dbReference>
<feature type="chain" id="PRO_5021878953" description="Cytochrome c domain-containing protein" evidence="6">
    <location>
        <begin position="37"/>
        <end position="1094"/>
    </location>
</feature>
<organism evidence="8 9">
    <name type="scientific">Roseimaritima multifibrata</name>
    <dbReference type="NCBI Taxonomy" id="1930274"/>
    <lineage>
        <taxon>Bacteria</taxon>
        <taxon>Pseudomonadati</taxon>
        <taxon>Planctomycetota</taxon>
        <taxon>Planctomycetia</taxon>
        <taxon>Pirellulales</taxon>
        <taxon>Pirellulaceae</taxon>
        <taxon>Roseimaritima</taxon>
    </lineage>
</organism>
<evidence type="ECO:0000256" key="1">
    <source>
        <dbReference type="ARBA" id="ARBA00022617"/>
    </source>
</evidence>
<evidence type="ECO:0000256" key="3">
    <source>
        <dbReference type="ARBA" id="ARBA00023004"/>
    </source>
</evidence>
<dbReference type="PANTHER" id="PTHR33546:SF1">
    <property type="entry name" value="LARGE, MULTIFUNCTIONAL SECRETED PROTEIN"/>
    <property type="match status" value="1"/>
</dbReference>
<gene>
    <name evidence="8" type="ORF">FF011L_31710</name>
</gene>
<dbReference type="EMBL" id="CP036262">
    <property type="protein sequence ID" value="QDS94392.1"/>
    <property type="molecule type" value="Genomic_DNA"/>
</dbReference>
<dbReference type="SUPFAM" id="SSF48371">
    <property type="entry name" value="ARM repeat"/>
    <property type="match status" value="1"/>
</dbReference>
<feature type="domain" description="Cytochrome c" evidence="7">
    <location>
        <begin position="941"/>
        <end position="1079"/>
    </location>
</feature>
<feature type="signal peptide" evidence="6">
    <location>
        <begin position="1"/>
        <end position="36"/>
    </location>
</feature>
<keyword evidence="9" id="KW-1185">Reference proteome</keyword>
<dbReference type="Gene3D" id="1.10.760.10">
    <property type="entry name" value="Cytochrome c-like domain"/>
    <property type="match status" value="1"/>
</dbReference>
<dbReference type="PANTHER" id="PTHR33546">
    <property type="entry name" value="LARGE, MULTIFUNCTIONAL SECRETED PROTEIN-RELATED"/>
    <property type="match status" value="1"/>
</dbReference>
<keyword evidence="3 4" id="KW-0408">Iron</keyword>
<dbReference type="Gene3D" id="1.25.10.10">
    <property type="entry name" value="Leucine-rich Repeat Variant"/>
    <property type="match status" value="1"/>
</dbReference>
<feature type="compositionally biased region" description="Polar residues" evidence="5">
    <location>
        <begin position="420"/>
        <end position="431"/>
    </location>
</feature>
<dbReference type="InterPro" id="IPR009056">
    <property type="entry name" value="Cyt_c-like_dom"/>
</dbReference>
<evidence type="ECO:0000259" key="7">
    <source>
        <dbReference type="PROSITE" id="PS51007"/>
    </source>
</evidence>
<sequence precursor="true">MIRMASVFVCAGRLSTCCGLLAIALAVALPGVPSHAQQTPTESLTSLRPADGMEVSLWASEPMVNNPTSMDIDSRGRVWISEGLNYRMQQRKFDQLKRVDGADRIKILSDTNGDGHADSVIVFADDIFPVPLGLAVEEIWTDGQQTGTRVYIGHSPDLLVLEDTDGDDRADRRFKLLSGFRGVDSDHGLHGMTFGPDGKLYFTVGDARYGADRVQARQSTFDVTDPSGRRLSSNNFGTTLRVNRDGHQLELLTSGHRNNYGATVDSFGNVFGSDNDDDGNRGSRMYWVIDGGQYGYQHSKSNRHWAEELPGIIPKLVGTGNGAPGGLIVYEGDHLPARYFGAVLQIDSGTRQVNAHPLHRHGAGFRSDYEVVLKGEDDWFRPVDLSVAPDGSVFVCDWYDAGVGGNRFSDQTTGRIYRLSTSSTEPANTLPTADDSDDPVAGLLSDLQSPNTVTRLATRDRLVAEGATVRPRLLTLFGKAPAHVRARILYVLDALPGTKHEDLLTALNDNDPRIRETAVQLLARDTQREGLVASSAGTELKSPALEYLDQLMPLVDDPDSGVRRALLLALRNVPSEFLGDALLELVASWDGRDRYYLEAVRAALVDRSAADLTILFDSLAERAILAGWDNRPIAVPPYYPTGTNDAFLRPDDTLPPSNSASQVIGVAWALQRPESLSAIRKILDANESPSVEQAATIALSEMEDRRAGELLIRRYSAATVDASGRREILKRLGGRIVGPWQELADSDSLNQVFAAALQDPALQQEAIAAIARGRMIKFGPSLLELADADGGAVPIRAAAVAALGELQHQPAQAAIQQWIEAARNQPSGGPIALAALEATTRLDGAASDDVLVDVLTSDNMPLDVRRRALQLMTSSIKGVERILQVYREDSFPQDLVEELSFLLHNQADRRIRQLAEQALPVSSGTSGKKIHNVQAVLALQGDPDRGRQWFATRQDAACARCHHVDGSGSLVGPDLSSIGMKYGATELLYHIQYPSGAINYNFVASTFLLEDGRVLSGLVIDRQDGQITIGIATGERVTFASDEVESERPQAVSLMPSGLVSDFSSQQLADLVEYLLTLRLGDAVSSTKQAGQPQ</sequence>
<dbReference type="GO" id="GO:0020037">
    <property type="term" value="F:heme binding"/>
    <property type="evidence" value="ECO:0007669"/>
    <property type="project" value="InterPro"/>
</dbReference>
<dbReference type="Proteomes" id="UP000320672">
    <property type="component" value="Chromosome"/>
</dbReference>
<dbReference type="OrthoDB" id="232040at2"/>
<keyword evidence="1 4" id="KW-0349">Heme</keyword>
<evidence type="ECO:0000256" key="2">
    <source>
        <dbReference type="ARBA" id="ARBA00022723"/>
    </source>
</evidence>
<protein>
    <recommendedName>
        <fullName evidence="7">Cytochrome c domain-containing protein</fullName>
    </recommendedName>
</protein>
<evidence type="ECO:0000313" key="8">
    <source>
        <dbReference type="EMBL" id="QDS94392.1"/>
    </source>
</evidence>
<evidence type="ECO:0000256" key="4">
    <source>
        <dbReference type="PROSITE-ProRule" id="PRU00433"/>
    </source>
</evidence>
<reference evidence="8 9" key="1">
    <citation type="submission" date="2019-02" db="EMBL/GenBank/DDBJ databases">
        <title>Deep-cultivation of Planctomycetes and their phenomic and genomic characterization uncovers novel biology.</title>
        <authorList>
            <person name="Wiegand S."/>
            <person name="Jogler M."/>
            <person name="Boedeker C."/>
            <person name="Pinto D."/>
            <person name="Vollmers J."/>
            <person name="Rivas-Marin E."/>
            <person name="Kohn T."/>
            <person name="Peeters S.H."/>
            <person name="Heuer A."/>
            <person name="Rast P."/>
            <person name="Oberbeckmann S."/>
            <person name="Bunk B."/>
            <person name="Jeske O."/>
            <person name="Meyerdierks A."/>
            <person name="Storesund J.E."/>
            <person name="Kallscheuer N."/>
            <person name="Luecker S."/>
            <person name="Lage O.M."/>
            <person name="Pohl T."/>
            <person name="Merkel B.J."/>
            <person name="Hornburger P."/>
            <person name="Mueller R.-W."/>
            <person name="Bruemmer F."/>
            <person name="Labrenz M."/>
            <person name="Spormann A.M."/>
            <person name="Op den Camp H."/>
            <person name="Overmann J."/>
            <person name="Amann R."/>
            <person name="Jetten M.S.M."/>
            <person name="Mascher T."/>
            <person name="Medema M.H."/>
            <person name="Devos D.P."/>
            <person name="Kaster A.-K."/>
            <person name="Ovreas L."/>
            <person name="Rohde M."/>
            <person name="Galperin M.Y."/>
            <person name="Jogler C."/>
        </authorList>
    </citation>
    <scope>NUCLEOTIDE SEQUENCE [LARGE SCALE GENOMIC DNA]</scope>
    <source>
        <strain evidence="8 9">FF011L</strain>
    </source>
</reference>
<evidence type="ECO:0000313" key="9">
    <source>
        <dbReference type="Proteomes" id="UP000320672"/>
    </source>
</evidence>
<dbReference type="InterPro" id="IPR055557">
    <property type="entry name" value="DUF7133"/>
</dbReference>
<dbReference type="NCBIfam" id="TIGR02604">
    <property type="entry name" value="Piru_Ver_Nterm"/>
    <property type="match status" value="1"/>
</dbReference>
<keyword evidence="6" id="KW-0732">Signal</keyword>
<dbReference type="InterPro" id="IPR036909">
    <property type="entry name" value="Cyt_c-like_dom_sf"/>
</dbReference>
<accession>A0A517MHP0</accession>
<evidence type="ECO:0000256" key="6">
    <source>
        <dbReference type="SAM" id="SignalP"/>
    </source>
</evidence>
<dbReference type="InterPro" id="IPR016024">
    <property type="entry name" value="ARM-type_fold"/>
</dbReference>
<dbReference type="InterPro" id="IPR013428">
    <property type="entry name" value="Membrane-bound_put_N"/>
</dbReference>
<name>A0A517MHP0_9BACT</name>
<dbReference type="Pfam" id="PF23500">
    <property type="entry name" value="DUF7133"/>
    <property type="match status" value="1"/>
</dbReference>